<name>A0A1E3VQR8_9HYPH</name>
<proteinExistence type="predicted"/>
<dbReference type="InterPro" id="IPR011009">
    <property type="entry name" value="Kinase-like_dom_sf"/>
</dbReference>
<evidence type="ECO:0008006" key="3">
    <source>
        <dbReference type="Google" id="ProtNLM"/>
    </source>
</evidence>
<organism evidence="1 2">
    <name type="scientific">Methyloceanibacter stevinii</name>
    <dbReference type="NCBI Taxonomy" id="1774970"/>
    <lineage>
        <taxon>Bacteria</taxon>
        <taxon>Pseudomonadati</taxon>
        <taxon>Pseudomonadota</taxon>
        <taxon>Alphaproteobacteria</taxon>
        <taxon>Hyphomicrobiales</taxon>
        <taxon>Hyphomicrobiaceae</taxon>
        <taxon>Methyloceanibacter</taxon>
    </lineage>
</organism>
<dbReference type="STRING" id="1774970.AUC70_03100"/>
<dbReference type="SUPFAM" id="SSF56112">
    <property type="entry name" value="Protein kinase-like (PK-like)"/>
    <property type="match status" value="1"/>
</dbReference>
<evidence type="ECO:0000313" key="1">
    <source>
        <dbReference type="EMBL" id="ODR95862.1"/>
    </source>
</evidence>
<dbReference type="EMBL" id="LPWE01000010">
    <property type="protein sequence ID" value="ODR95862.1"/>
    <property type="molecule type" value="Genomic_DNA"/>
</dbReference>
<accession>A0A1E3VQR8</accession>
<keyword evidence="2" id="KW-1185">Reference proteome</keyword>
<dbReference type="Proteomes" id="UP000094172">
    <property type="component" value="Unassembled WGS sequence"/>
</dbReference>
<dbReference type="RefSeq" id="WP_069444054.1">
    <property type="nucleotide sequence ID" value="NZ_LPWE01000010.1"/>
</dbReference>
<comment type="caution">
    <text evidence="1">The sequence shown here is derived from an EMBL/GenBank/DDBJ whole genome shotgun (WGS) entry which is preliminary data.</text>
</comment>
<sequence>MAGAEVDTSADIYALGQMIAELWGGRVPSRANLGRLWKRDAEDQMPRDIGDLVRGMTAPEPSRRTTDLGDIIEVLKAQQDQGEAAEPGD</sequence>
<evidence type="ECO:0000313" key="2">
    <source>
        <dbReference type="Proteomes" id="UP000094172"/>
    </source>
</evidence>
<gene>
    <name evidence="1" type="ORF">AUC70_03100</name>
</gene>
<dbReference type="AlphaFoldDB" id="A0A1E3VQR8"/>
<dbReference type="Gene3D" id="1.10.510.10">
    <property type="entry name" value="Transferase(Phosphotransferase) domain 1"/>
    <property type="match status" value="1"/>
</dbReference>
<reference evidence="1 2" key="1">
    <citation type="journal article" date="2016" name="Environ. Microbiol.">
        <title>New Methyloceanibacter diversity from North Sea sediments includes methanotroph containing solely the soluble methane monooxygenase.</title>
        <authorList>
            <person name="Vekeman B."/>
            <person name="Kerckhof F.M."/>
            <person name="Cremers G."/>
            <person name="de Vos P."/>
            <person name="Vandamme P."/>
            <person name="Boon N."/>
            <person name="Op den Camp H.J."/>
            <person name="Heylen K."/>
        </authorList>
    </citation>
    <scope>NUCLEOTIDE SEQUENCE [LARGE SCALE GENOMIC DNA]</scope>
    <source>
        <strain evidence="1 2">R-67176</strain>
    </source>
</reference>
<protein>
    <recommendedName>
        <fullName evidence="3">Protein kinase domain-containing protein</fullName>
    </recommendedName>
</protein>